<dbReference type="PRINTS" id="PR00252">
    <property type="entry name" value="NRIONCHANNEL"/>
</dbReference>
<dbReference type="Pfam" id="PF02932">
    <property type="entry name" value="Neur_chan_memb"/>
    <property type="match status" value="1"/>
</dbReference>
<keyword evidence="9" id="KW-1015">Disulfide bond</keyword>
<evidence type="ECO:0000256" key="8">
    <source>
        <dbReference type="ARBA" id="ARBA00023136"/>
    </source>
</evidence>
<keyword evidence="11" id="KW-0325">Glycoprotein</keyword>
<feature type="transmembrane region" description="Helical" evidence="15">
    <location>
        <begin position="307"/>
        <end position="330"/>
    </location>
</feature>
<evidence type="ECO:0000259" key="17">
    <source>
        <dbReference type="Pfam" id="PF02931"/>
    </source>
</evidence>
<evidence type="ECO:0000256" key="13">
    <source>
        <dbReference type="ARBA" id="ARBA00023303"/>
    </source>
</evidence>
<keyword evidence="7 15" id="KW-0406">Ion transport</keyword>
<keyword evidence="2 15" id="KW-0813">Transport</keyword>
<evidence type="ECO:0000256" key="3">
    <source>
        <dbReference type="ARBA" id="ARBA00022475"/>
    </source>
</evidence>
<keyword evidence="13 15" id="KW-0407">Ion channel</keyword>
<organism evidence="19">
    <name type="scientific">Cryptocotyle lingua</name>
    <dbReference type="NCBI Taxonomy" id="66766"/>
    <lineage>
        <taxon>Eukaryota</taxon>
        <taxon>Metazoa</taxon>
        <taxon>Spiralia</taxon>
        <taxon>Lophotrochozoa</taxon>
        <taxon>Platyhelminthes</taxon>
        <taxon>Trematoda</taxon>
        <taxon>Digenea</taxon>
        <taxon>Opisthorchiida</taxon>
        <taxon>Opisthorchiata</taxon>
        <taxon>Heterophyidae</taxon>
        <taxon>Cryptocotyle</taxon>
    </lineage>
</organism>
<dbReference type="CDD" id="cd19033">
    <property type="entry name" value="LGIC_ECD_nAChR_proto-like"/>
    <property type="match status" value="1"/>
</dbReference>
<evidence type="ECO:0000313" key="19">
    <source>
        <dbReference type="EMBL" id="QQY02575.1"/>
    </source>
</evidence>
<evidence type="ECO:0000256" key="2">
    <source>
        <dbReference type="ARBA" id="ARBA00022448"/>
    </source>
</evidence>
<dbReference type="Gene3D" id="1.20.58.390">
    <property type="entry name" value="Neurotransmitter-gated ion-channel transmembrane domain"/>
    <property type="match status" value="1"/>
</dbReference>
<evidence type="ECO:0000256" key="1">
    <source>
        <dbReference type="ARBA" id="ARBA00009237"/>
    </source>
</evidence>
<dbReference type="SUPFAM" id="SSF90112">
    <property type="entry name" value="Neurotransmitter-gated ion-channel transmembrane pore"/>
    <property type="match status" value="1"/>
</dbReference>
<dbReference type="PRINTS" id="PR00254">
    <property type="entry name" value="NICOTINICR"/>
</dbReference>
<proteinExistence type="evidence at transcript level"/>
<name>A0A7U0YEK0_9TREM</name>
<keyword evidence="3" id="KW-1003">Cell membrane</keyword>
<feature type="domain" description="Neurotransmitter-gated ion-channel ligand-binding" evidence="17">
    <location>
        <begin position="85"/>
        <end position="304"/>
    </location>
</feature>
<sequence length="693" mass="79764">MIQMDRFPSFLVLLTILTVVFRFPLALGPVHSKNYRTVWSRPPYWLNRDGQSNSIPELQTRLQTADFRGHVQTQAHERPRGHWTEKRLVKDLLHDYEKNSRPVVDGLTPIVWLTPTQHTQQITVEFGLELLQVLDLDEMDQVVTVSVRTLHKWKDYNLIWDPSEYDGISSVTIPSNYLWLPDIALYNYADERLSERRPCDVRIYSDGTIFWGPMAIFKSMCSVEIRNFPFDRQLCHLKFGPWAHDGFRVNITFYAGEENLRMTNYVLNQEWSVTRTRAVFTEISYPCCPEKYPDISFYIEMRRQSAFYTYILILPSVLLSVLTAVVFWLPPETPSKIILAMNVFVAFLLLHLLLEDTTPASASSFPLLGAYYCFNMGVITMSMYLCCITVNLHFRVNDSSEPSPWLKRICRLIGPKLLVNVSTLTVKQTEEREDNRVWNWKPRGPDGKMNNNNTAQHSSRSPAGCSNLFTPVSVAEVCQPVFRTPLNSNMPPDYGESNLVTAGSCQATINMPLLYPSRSPDLHQTENSCLLCTQKIGFVMDSGPELPCFCQPIPSGGQSGPETSFLFPDCHSTIQSVCLLPTLTPADQRLTTRTNSFYPNDDDESSFGNTFKKLLHTMNRMQHDVRYITNAVRQLEHKQSLKSIQLEQLEHWRTICLVLDRVFFILYTITILLSYFLFHPSLVNFDQFDTEDT</sequence>
<feature type="transmembrane region" description="Helical" evidence="15">
    <location>
        <begin position="658"/>
        <end position="678"/>
    </location>
</feature>
<dbReference type="InterPro" id="IPR036719">
    <property type="entry name" value="Neuro-gated_channel_TM_sf"/>
</dbReference>
<dbReference type="Pfam" id="PF02931">
    <property type="entry name" value="Neur_chan_LBD"/>
    <property type="match status" value="1"/>
</dbReference>
<evidence type="ECO:0000256" key="5">
    <source>
        <dbReference type="ARBA" id="ARBA00022989"/>
    </source>
</evidence>
<dbReference type="InterPro" id="IPR006029">
    <property type="entry name" value="Neurotrans-gated_channel_TM"/>
</dbReference>
<feature type="region of interest" description="Disordered" evidence="16">
    <location>
        <begin position="439"/>
        <end position="462"/>
    </location>
</feature>
<evidence type="ECO:0000256" key="9">
    <source>
        <dbReference type="ARBA" id="ARBA00023157"/>
    </source>
</evidence>
<evidence type="ECO:0000256" key="10">
    <source>
        <dbReference type="ARBA" id="ARBA00023170"/>
    </source>
</evidence>
<feature type="domain" description="Neurotransmitter-gated ion-channel transmembrane" evidence="18">
    <location>
        <begin position="312"/>
        <end position="461"/>
    </location>
</feature>
<evidence type="ECO:0000256" key="11">
    <source>
        <dbReference type="ARBA" id="ARBA00023180"/>
    </source>
</evidence>
<dbReference type="GO" id="GO:0045211">
    <property type="term" value="C:postsynaptic membrane"/>
    <property type="evidence" value="ECO:0007669"/>
    <property type="project" value="InterPro"/>
</dbReference>
<comment type="subcellular location">
    <subcellularLocation>
        <location evidence="14">Synaptic cell membrane</location>
        <topology evidence="14">Multi-pass membrane protein</topology>
    </subcellularLocation>
</comment>
<gene>
    <name evidence="19" type="primary">ACC-1.2</name>
</gene>
<evidence type="ECO:0000256" key="14">
    <source>
        <dbReference type="ARBA" id="ARBA00034099"/>
    </source>
</evidence>
<evidence type="ECO:0000256" key="6">
    <source>
        <dbReference type="ARBA" id="ARBA00023018"/>
    </source>
</evidence>
<dbReference type="InterPro" id="IPR002394">
    <property type="entry name" value="Nicotinic_acetylcholine_rcpt"/>
</dbReference>
<evidence type="ECO:0000259" key="18">
    <source>
        <dbReference type="Pfam" id="PF02932"/>
    </source>
</evidence>
<keyword evidence="10" id="KW-0675">Receptor</keyword>
<accession>A0A7U0YEK0</accession>
<feature type="transmembrane region" description="Helical" evidence="15">
    <location>
        <begin position="337"/>
        <end position="354"/>
    </location>
</feature>
<protein>
    <submittedName>
        <fullName evidence="19">Acetylcholine-gated chloride channel subunit-2</fullName>
    </submittedName>
</protein>
<dbReference type="CDD" id="cd19051">
    <property type="entry name" value="LGIC_TM_cation"/>
    <property type="match status" value="1"/>
</dbReference>
<evidence type="ECO:0000256" key="16">
    <source>
        <dbReference type="SAM" id="MobiDB-lite"/>
    </source>
</evidence>
<keyword evidence="8 15" id="KW-0472">Membrane</keyword>
<dbReference type="Gene3D" id="2.70.170.10">
    <property type="entry name" value="Neurotransmitter-gated ion-channel ligand-binding domain"/>
    <property type="match status" value="1"/>
</dbReference>
<keyword evidence="4 15" id="KW-0812">Transmembrane</keyword>
<evidence type="ECO:0000256" key="7">
    <source>
        <dbReference type="ARBA" id="ARBA00023065"/>
    </source>
</evidence>
<dbReference type="SUPFAM" id="SSF63712">
    <property type="entry name" value="Nicotinic receptor ligand binding domain-like"/>
    <property type="match status" value="1"/>
</dbReference>
<dbReference type="InterPro" id="IPR006201">
    <property type="entry name" value="Neur_channel"/>
</dbReference>
<keyword evidence="12" id="KW-1071">Ligand-gated ion channel</keyword>
<dbReference type="InterPro" id="IPR036734">
    <property type="entry name" value="Neur_chan_lig-bd_sf"/>
</dbReference>
<keyword evidence="5 15" id="KW-1133">Transmembrane helix</keyword>
<dbReference type="InterPro" id="IPR018000">
    <property type="entry name" value="Neurotransmitter_ion_chnl_CS"/>
</dbReference>
<evidence type="ECO:0000256" key="12">
    <source>
        <dbReference type="ARBA" id="ARBA00023286"/>
    </source>
</evidence>
<evidence type="ECO:0000256" key="4">
    <source>
        <dbReference type="ARBA" id="ARBA00022692"/>
    </source>
</evidence>
<dbReference type="EMBL" id="MW361197">
    <property type="protein sequence ID" value="QQY02575.1"/>
    <property type="molecule type" value="mRNA"/>
</dbReference>
<dbReference type="GO" id="GO:0004888">
    <property type="term" value="F:transmembrane signaling receptor activity"/>
    <property type="evidence" value="ECO:0007669"/>
    <property type="project" value="InterPro"/>
</dbReference>
<dbReference type="FunFam" id="2.70.170.10:FF:000016">
    <property type="entry name" value="Nicotinic acetylcholine receptor subunit"/>
    <property type="match status" value="1"/>
</dbReference>
<dbReference type="PROSITE" id="PS00236">
    <property type="entry name" value="NEUROTR_ION_CHANNEL"/>
    <property type="match status" value="1"/>
</dbReference>
<dbReference type="AlphaFoldDB" id="A0A7U0YEK0"/>
<keyword evidence="6" id="KW-0770">Synapse</keyword>
<dbReference type="InterPro" id="IPR038050">
    <property type="entry name" value="Neuro_actylchol_rec"/>
</dbReference>
<dbReference type="GO" id="GO:0022848">
    <property type="term" value="F:acetylcholine-gated monoatomic cation-selective channel activity"/>
    <property type="evidence" value="ECO:0007669"/>
    <property type="project" value="InterPro"/>
</dbReference>
<comment type="similarity">
    <text evidence="1">Belongs to the ligand-gated ion channel (TC 1.A.9) family. Acetylcholine receptor (TC 1.A.9.1) subfamily.</text>
</comment>
<evidence type="ECO:0000256" key="15">
    <source>
        <dbReference type="RuleBase" id="RU000687"/>
    </source>
</evidence>
<dbReference type="PANTHER" id="PTHR18945">
    <property type="entry name" value="NEUROTRANSMITTER GATED ION CHANNEL"/>
    <property type="match status" value="1"/>
</dbReference>
<reference evidence="19" key="1">
    <citation type="submission" date="2020-12" db="EMBL/GenBank/DDBJ databases">
        <title>Neural signatures in transcriptome of heterophyid trematode Cryptocolyle lingua.</title>
        <authorList>
            <person name="Gorbushin A.M."/>
            <person name="Tolstenkov O."/>
        </authorList>
    </citation>
    <scope>NUCLEOTIDE SEQUENCE</scope>
</reference>
<feature type="transmembrane region" description="Helical" evidence="15">
    <location>
        <begin position="374"/>
        <end position="394"/>
    </location>
</feature>
<feature type="compositionally biased region" description="Polar residues" evidence="16">
    <location>
        <begin position="449"/>
        <end position="461"/>
    </location>
</feature>
<dbReference type="InterPro" id="IPR006202">
    <property type="entry name" value="Neur_chan_lig-bd"/>
</dbReference>